<keyword evidence="3" id="KW-1185">Reference proteome</keyword>
<dbReference type="Proteomes" id="UP000317369">
    <property type="component" value="Chromosome"/>
</dbReference>
<dbReference type="EMBL" id="CP036425">
    <property type="protein sequence ID" value="QDU34356.1"/>
    <property type="molecule type" value="Genomic_DNA"/>
</dbReference>
<evidence type="ECO:0000313" key="3">
    <source>
        <dbReference type="Proteomes" id="UP000317369"/>
    </source>
</evidence>
<feature type="compositionally biased region" description="Basic residues" evidence="1">
    <location>
        <begin position="20"/>
        <end position="31"/>
    </location>
</feature>
<sequence length="66" mass="7861">MKWFNRICRNTGLMIHHITKPVKPQSHKQSHKTVEEKQVSPDLTLRRTTIEEIEIRKPQDKNADDK</sequence>
<reference evidence="2 3" key="1">
    <citation type="submission" date="2019-02" db="EMBL/GenBank/DDBJ databases">
        <title>Deep-cultivation of Planctomycetes and their phenomic and genomic characterization uncovers novel biology.</title>
        <authorList>
            <person name="Wiegand S."/>
            <person name="Jogler M."/>
            <person name="Boedeker C."/>
            <person name="Pinto D."/>
            <person name="Vollmers J."/>
            <person name="Rivas-Marin E."/>
            <person name="Kohn T."/>
            <person name="Peeters S.H."/>
            <person name="Heuer A."/>
            <person name="Rast P."/>
            <person name="Oberbeckmann S."/>
            <person name="Bunk B."/>
            <person name="Jeske O."/>
            <person name="Meyerdierks A."/>
            <person name="Storesund J.E."/>
            <person name="Kallscheuer N."/>
            <person name="Luecker S."/>
            <person name="Lage O.M."/>
            <person name="Pohl T."/>
            <person name="Merkel B.J."/>
            <person name="Hornburger P."/>
            <person name="Mueller R.-W."/>
            <person name="Bruemmer F."/>
            <person name="Labrenz M."/>
            <person name="Spormann A.M."/>
            <person name="Op den Camp H."/>
            <person name="Overmann J."/>
            <person name="Amann R."/>
            <person name="Jetten M.S.M."/>
            <person name="Mascher T."/>
            <person name="Medema M.H."/>
            <person name="Devos D.P."/>
            <person name="Kaster A.-K."/>
            <person name="Ovreas L."/>
            <person name="Rohde M."/>
            <person name="Galperin M.Y."/>
            <person name="Jogler C."/>
        </authorList>
    </citation>
    <scope>NUCLEOTIDE SEQUENCE [LARGE SCALE GENOMIC DNA]</scope>
    <source>
        <strain evidence="2 3">KS4</strain>
    </source>
</reference>
<organism evidence="2 3">
    <name type="scientific">Poriferisphaera corsica</name>
    <dbReference type="NCBI Taxonomy" id="2528020"/>
    <lineage>
        <taxon>Bacteria</taxon>
        <taxon>Pseudomonadati</taxon>
        <taxon>Planctomycetota</taxon>
        <taxon>Phycisphaerae</taxon>
        <taxon>Phycisphaerales</taxon>
        <taxon>Phycisphaeraceae</taxon>
        <taxon>Poriferisphaera</taxon>
    </lineage>
</organism>
<evidence type="ECO:0000256" key="1">
    <source>
        <dbReference type="SAM" id="MobiDB-lite"/>
    </source>
</evidence>
<dbReference type="OrthoDB" id="9962173at2"/>
<accession>A0A517YVV1</accession>
<gene>
    <name evidence="2" type="ORF">KS4_24240</name>
</gene>
<feature type="compositionally biased region" description="Basic and acidic residues" evidence="1">
    <location>
        <begin position="32"/>
        <end position="45"/>
    </location>
</feature>
<dbReference type="RefSeq" id="WP_145078107.1">
    <property type="nucleotide sequence ID" value="NZ_CP036425.1"/>
</dbReference>
<feature type="region of interest" description="Disordered" evidence="1">
    <location>
        <begin position="20"/>
        <end position="45"/>
    </location>
</feature>
<protein>
    <submittedName>
        <fullName evidence="2">Uncharacterized protein</fullName>
    </submittedName>
</protein>
<name>A0A517YVV1_9BACT</name>
<evidence type="ECO:0000313" key="2">
    <source>
        <dbReference type="EMBL" id="QDU34356.1"/>
    </source>
</evidence>
<dbReference type="AlphaFoldDB" id="A0A517YVV1"/>
<proteinExistence type="predicted"/>
<dbReference type="KEGG" id="pcor:KS4_24240"/>